<feature type="transmembrane region" description="Helical" evidence="1">
    <location>
        <begin position="44"/>
        <end position="67"/>
    </location>
</feature>
<keyword evidence="1" id="KW-0812">Transmembrane</keyword>
<organism evidence="2 3">
    <name type="scientific">Halobacterium salinarum</name>
    <name type="common">Halobacterium halobium</name>
    <dbReference type="NCBI Taxonomy" id="2242"/>
    <lineage>
        <taxon>Archaea</taxon>
        <taxon>Methanobacteriati</taxon>
        <taxon>Methanobacteriota</taxon>
        <taxon>Stenosarchaea group</taxon>
        <taxon>Halobacteria</taxon>
        <taxon>Halobacteriales</taxon>
        <taxon>Halobacteriaceae</taxon>
        <taxon>Halobacterium</taxon>
    </lineage>
</organism>
<evidence type="ECO:0000313" key="2">
    <source>
        <dbReference type="EMBL" id="MBB6090061.1"/>
    </source>
</evidence>
<keyword evidence="1" id="KW-1133">Transmembrane helix</keyword>
<evidence type="ECO:0000313" key="3">
    <source>
        <dbReference type="Proteomes" id="UP000642919"/>
    </source>
</evidence>
<reference evidence="2" key="1">
    <citation type="submission" date="2020-08" db="EMBL/GenBank/DDBJ databases">
        <title>Genomic Encyclopedia of Type Strains, Phase IV (KMG-IV): sequencing the most valuable type-strain genomes for metagenomic binning, comparative biology and taxonomic classification.</title>
        <authorList>
            <person name="Goeker M."/>
        </authorList>
    </citation>
    <scope>NUCLEOTIDE SEQUENCE</scope>
    <source>
        <strain evidence="2">DSM 669</strain>
    </source>
</reference>
<name>A0A841HAQ3_HALSI</name>
<keyword evidence="1" id="KW-0472">Membrane</keyword>
<comment type="caution">
    <text evidence="2">The sequence shown here is derived from an EMBL/GenBank/DDBJ whole genome shotgun (WGS) entry which is preliminary data.</text>
</comment>
<feature type="transmembrane region" description="Helical" evidence="1">
    <location>
        <begin position="74"/>
        <end position="94"/>
    </location>
</feature>
<dbReference type="AlphaFoldDB" id="A0A841HAQ3"/>
<proteinExistence type="predicted"/>
<dbReference type="Proteomes" id="UP000642919">
    <property type="component" value="Unassembled WGS sequence"/>
</dbReference>
<dbReference type="RefSeq" id="WP_010902514.1">
    <property type="nucleotide sequence ID" value="NZ_CP128377.1"/>
</dbReference>
<gene>
    <name evidence="2" type="ORF">HNR49_001430</name>
</gene>
<dbReference type="GeneID" id="68693599"/>
<protein>
    <submittedName>
        <fullName evidence="2">Uncharacterized protein</fullName>
    </submittedName>
</protein>
<sequence>MGVVAALPYGLLTGGLLAASWGLLRAGSMTVVPLYDADAASDPAALSTVVAVSLAAFAVATLAFTVLRAAGRDSVVVVAGYGVAVLSVALTTAWRARAYE</sequence>
<evidence type="ECO:0000256" key="1">
    <source>
        <dbReference type="SAM" id="Phobius"/>
    </source>
</evidence>
<accession>A0A841HAQ3</accession>
<dbReference type="EMBL" id="JACHGX010000003">
    <property type="protein sequence ID" value="MBB6090061.1"/>
    <property type="molecule type" value="Genomic_DNA"/>
</dbReference>